<reference evidence="1" key="1">
    <citation type="journal article" date="2015" name="Nature">
        <title>Complex archaea that bridge the gap between prokaryotes and eukaryotes.</title>
        <authorList>
            <person name="Spang A."/>
            <person name="Saw J.H."/>
            <person name="Jorgensen S.L."/>
            <person name="Zaremba-Niedzwiedzka K."/>
            <person name="Martijn J."/>
            <person name="Lind A.E."/>
            <person name="van Eijk R."/>
            <person name="Schleper C."/>
            <person name="Guy L."/>
            <person name="Ettema T.J."/>
        </authorList>
    </citation>
    <scope>NUCLEOTIDE SEQUENCE</scope>
</reference>
<name>A0A0F9LWV4_9ZZZZ</name>
<comment type="caution">
    <text evidence="1">The sequence shown here is derived from an EMBL/GenBank/DDBJ whole genome shotgun (WGS) entry which is preliminary data.</text>
</comment>
<sequence length="75" mass="9145">MINSKIDATTEWEQLLIDRLNECSEDSTLCKRCSVQNDCIEWWDSLVAKEKLDKHQRYYALLRKFELLIRLRRIR</sequence>
<dbReference type="AlphaFoldDB" id="A0A0F9LWV4"/>
<protein>
    <submittedName>
        <fullName evidence="1">Uncharacterized protein</fullName>
    </submittedName>
</protein>
<gene>
    <name evidence="1" type="ORF">LCGC14_1145880</name>
</gene>
<organism evidence="1">
    <name type="scientific">marine sediment metagenome</name>
    <dbReference type="NCBI Taxonomy" id="412755"/>
    <lineage>
        <taxon>unclassified sequences</taxon>
        <taxon>metagenomes</taxon>
        <taxon>ecological metagenomes</taxon>
    </lineage>
</organism>
<accession>A0A0F9LWV4</accession>
<dbReference type="EMBL" id="LAZR01005474">
    <property type="protein sequence ID" value="KKM99639.1"/>
    <property type="molecule type" value="Genomic_DNA"/>
</dbReference>
<evidence type="ECO:0000313" key="1">
    <source>
        <dbReference type="EMBL" id="KKM99639.1"/>
    </source>
</evidence>
<proteinExistence type="predicted"/>